<dbReference type="EMBL" id="CH476625">
    <property type="protein sequence ID" value="EDO02008.1"/>
    <property type="molecule type" value="Genomic_DNA"/>
</dbReference>
<dbReference type="Proteomes" id="UP000001312">
    <property type="component" value="Unassembled WGS sequence"/>
</dbReference>
<name>A7EGP2_SCLS1</name>
<dbReference type="GeneID" id="5490617"/>
<organism evidence="1 2">
    <name type="scientific">Sclerotinia sclerotiorum (strain ATCC 18683 / 1980 / Ss-1)</name>
    <name type="common">White mold</name>
    <name type="synonym">Whetzelinia sclerotiorum</name>
    <dbReference type="NCBI Taxonomy" id="665079"/>
    <lineage>
        <taxon>Eukaryota</taxon>
        <taxon>Fungi</taxon>
        <taxon>Dikarya</taxon>
        <taxon>Ascomycota</taxon>
        <taxon>Pezizomycotina</taxon>
        <taxon>Leotiomycetes</taxon>
        <taxon>Helotiales</taxon>
        <taxon>Sclerotiniaceae</taxon>
        <taxon>Sclerotinia</taxon>
    </lineage>
</organism>
<accession>A7EGP2</accession>
<protein>
    <submittedName>
        <fullName evidence="1">Uncharacterized protein</fullName>
    </submittedName>
</protein>
<dbReference type="KEGG" id="ssl:SS1G_04484"/>
<dbReference type="RefSeq" id="XP_001594676.1">
    <property type="nucleotide sequence ID" value="XM_001594626.1"/>
</dbReference>
<keyword evidence="2" id="KW-1185">Reference proteome</keyword>
<evidence type="ECO:0000313" key="2">
    <source>
        <dbReference type="Proteomes" id="UP000001312"/>
    </source>
</evidence>
<dbReference type="AlphaFoldDB" id="A7EGP2"/>
<dbReference type="InParanoid" id="A7EGP2"/>
<proteinExistence type="predicted"/>
<dbReference type="HOGENOM" id="CLU_2484674_0_0_1"/>
<sequence length="87" mass="9842">MSNHITHRVVPDVSGRVSDSPLVTPLVSPSVLYTAQQVYMHYDTFYPPRGRVFAEDLQGFEAPPDTVDPVDCWTALLKLPCKMPKRR</sequence>
<reference evidence="2" key="1">
    <citation type="journal article" date="2011" name="PLoS Genet.">
        <title>Genomic analysis of the necrotrophic fungal pathogens Sclerotinia sclerotiorum and Botrytis cinerea.</title>
        <authorList>
            <person name="Amselem J."/>
            <person name="Cuomo C.A."/>
            <person name="van Kan J.A."/>
            <person name="Viaud M."/>
            <person name="Benito E.P."/>
            <person name="Couloux A."/>
            <person name="Coutinho P.M."/>
            <person name="de Vries R.P."/>
            <person name="Dyer P.S."/>
            <person name="Fillinger S."/>
            <person name="Fournier E."/>
            <person name="Gout L."/>
            <person name="Hahn M."/>
            <person name="Kohn L."/>
            <person name="Lapalu N."/>
            <person name="Plummer K.M."/>
            <person name="Pradier J.M."/>
            <person name="Quevillon E."/>
            <person name="Sharon A."/>
            <person name="Simon A."/>
            <person name="ten Have A."/>
            <person name="Tudzynski B."/>
            <person name="Tudzynski P."/>
            <person name="Wincker P."/>
            <person name="Andrew M."/>
            <person name="Anthouard V."/>
            <person name="Beever R.E."/>
            <person name="Beffa R."/>
            <person name="Benoit I."/>
            <person name="Bouzid O."/>
            <person name="Brault B."/>
            <person name="Chen Z."/>
            <person name="Choquer M."/>
            <person name="Collemare J."/>
            <person name="Cotton P."/>
            <person name="Danchin E.G."/>
            <person name="Da Silva C."/>
            <person name="Gautier A."/>
            <person name="Giraud C."/>
            <person name="Giraud T."/>
            <person name="Gonzalez C."/>
            <person name="Grossetete S."/>
            <person name="Guldener U."/>
            <person name="Henrissat B."/>
            <person name="Howlett B.J."/>
            <person name="Kodira C."/>
            <person name="Kretschmer M."/>
            <person name="Lappartient A."/>
            <person name="Leroch M."/>
            <person name="Levis C."/>
            <person name="Mauceli E."/>
            <person name="Neuveglise C."/>
            <person name="Oeser B."/>
            <person name="Pearson M."/>
            <person name="Poulain J."/>
            <person name="Poussereau N."/>
            <person name="Quesneville H."/>
            <person name="Rascle C."/>
            <person name="Schumacher J."/>
            <person name="Segurens B."/>
            <person name="Sexton A."/>
            <person name="Silva E."/>
            <person name="Sirven C."/>
            <person name="Soanes D.M."/>
            <person name="Talbot N.J."/>
            <person name="Templeton M."/>
            <person name="Yandava C."/>
            <person name="Yarden O."/>
            <person name="Zeng Q."/>
            <person name="Rollins J.A."/>
            <person name="Lebrun M.H."/>
            <person name="Dickman M."/>
        </authorList>
    </citation>
    <scope>NUCLEOTIDE SEQUENCE [LARGE SCALE GENOMIC DNA]</scope>
    <source>
        <strain evidence="2">ATCC 18683 / 1980 / Ss-1</strain>
    </source>
</reference>
<evidence type="ECO:0000313" key="1">
    <source>
        <dbReference type="EMBL" id="EDO02008.1"/>
    </source>
</evidence>
<gene>
    <name evidence="1" type="ORF">SS1G_04484</name>
</gene>